<comment type="caution">
    <text evidence="1">The sequence shown here is derived from an EMBL/GenBank/DDBJ whole genome shotgun (WGS) entry which is preliminary data.</text>
</comment>
<dbReference type="RefSeq" id="WP_189534616.1">
    <property type="nucleotide sequence ID" value="NZ_BMSV01000006.1"/>
</dbReference>
<keyword evidence="2" id="KW-1185">Reference proteome</keyword>
<protein>
    <submittedName>
        <fullName evidence="1">Uncharacterized protein</fullName>
    </submittedName>
</protein>
<evidence type="ECO:0000313" key="2">
    <source>
        <dbReference type="Proteomes" id="UP000654123"/>
    </source>
</evidence>
<accession>A0A918B0T8</accession>
<dbReference type="AlphaFoldDB" id="A0A918B0T8"/>
<sequence length="66" mass="7023">MGLFSRKQKAEATDTVLITGAELDHAARALNAGDDGPANALVDRGDDKTTRQLITMRILGASINQQ</sequence>
<proteinExistence type="predicted"/>
<dbReference type="Proteomes" id="UP000654123">
    <property type="component" value="Unassembled WGS sequence"/>
</dbReference>
<name>A0A918B0T8_9ACTN</name>
<reference evidence="1" key="1">
    <citation type="journal article" date="2014" name="Int. J. Syst. Evol. Microbiol.">
        <title>Complete genome sequence of Corynebacterium casei LMG S-19264T (=DSM 44701T), isolated from a smear-ripened cheese.</title>
        <authorList>
            <consortium name="US DOE Joint Genome Institute (JGI-PGF)"/>
            <person name="Walter F."/>
            <person name="Albersmeier A."/>
            <person name="Kalinowski J."/>
            <person name="Ruckert C."/>
        </authorList>
    </citation>
    <scope>NUCLEOTIDE SEQUENCE</scope>
    <source>
        <strain evidence="1">JCM 4335</strain>
    </source>
</reference>
<organism evidence="1 2">
    <name type="scientific">Streptomyces roseolilacinus</name>
    <dbReference type="NCBI Taxonomy" id="66904"/>
    <lineage>
        <taxon>Bacteria</taxon>
        <taxon>Bacillati</taxon>
        <taxon>Actinomycetota</taxon>
        <taxon>Actinomycetes</taxon>
        <taxon>Kitasatosporales</taxon>
        <taxon>Streptomycetaceae</taxon>
        <taxon>Streptomyces</taxon>
    </lineage>
</organism>
<evidence type="ECO:0000313" key="1">
    <source>
        <dbReference type="EMBL" id="GGQ12330.1"/>
    </source>
</evidence>
<reference evidence="1" key="2">
    <citation type="submission" date="2020-09" db="EMBL/GenBank/DDBJ databases">
        <authorList>
            <person name="Sun Q."/>
            <person name="Ohkuma M."/>
        </authorList>
    </citation>
    <scope>NUCLEOTIDE SEQUENCE</scope>
    <source>
        <strain evidence="1">JCM 4335</strain>
    </source>
</reference>
<dbReference type="EMBL" id="BMSV01000006">
    <property type="protein sequence ID" value="GGQ12330.1"/>
    <property type="molecule type" value="Genomic_DNA"/>
</dbReference>
<gene>
    <name evidence="1" type="ORF">GCM10010249_33720</name>
</gene>